<dbReference type="EMBL" id="CAJNNV010027710">
    <property type="protein sequence ID" value="CAE8621334.1"/>
    <property type="molecule type" value="Genomic_DNA"/>
</dbReference>
<feature type="compositionally biased region" description="Polar residues" evidence="1">
    <location>
        <begin position="16"/>
        <end position="27"/>
    </location>
</feature>
<reference evidence="2" key="1">
    <citation type="submission" date="2021-02" db="EMBL/GenBank/DDBJ databases">
        <authorList>
            <person name="Dougan E. K."/>
            <person name="Rhodes N."/>
            <person name="Thang M."/>
            <person name="Chan C."/>
        </authorList>
    </citation>
    <scope>NUCLEOTIDE SEQUENCE</scope>
</reference>
<evidence type="ECO:0000256" key="1">
    <source>
        <dbReference type="SAM" id="MobiDB-lite"/>
    </source>
</evidence>
<evidence type="ECO:0000313" key="3">
    <source>
        <dbReference type="Proteomes" id="UP000654075"/>
    </source>
</evidence>
<dbReference type="Proteomes" id="UP000654075">
    <property type="component" value="Unassembled WGS sequence"/>
</dbReference>
<sequence length="91" mass="9362">RSPATAGLISCIGMDSPSNSLRGSFNQAPKRPRGRRPVAETPGPAAYDAVNAERASGKSLSPARATIGKSPRRCLERQGGVAGPGPTSYNV</sequence>
<feature type="non-terminal residue" evidence="2">
    <location>
        <position position="91"/>
    </location>
</feature>
<feature type="non-terminal residue" evidence="2">
    <location>
        <position position="1"/>
    </location>
</feature>
<protein>
    <submittedName>
        <fullName evidence="2">Uncharacterized protein</fullName>
    </submittedName>
</protein>
<accession>A0A813G389</accession>
<comment type="caution">
    <text evidence="2">The sequence shown here is derived from an EMBL/GenBank/DDBJ whole genome shotgun (WGS) entry which is preliminary data.</text>
</comment>
<name>A0A813G389_POLGL</name>
<keyword evidence="3" id="KW-1185">Reference proteome</keyword>
<evidence type="ECO:0000313" key="2">
    <source>
        <dbReference type="EMBL" id="CAE8621334.1"/>
    </source>
</evidence>
<proteinExistence type="predicted"/>
<organism evidence="2 3">
    <name type="scientific">Polarella glacialis</name>
    <name type="common">Dinoflagellate</name>
    <dbReference type="NCBI Taxonomy" id="89957"/>
    <lineage>
        <taxon>Eukaryota</taxon>
        <taxon>Sar</taxon>
        <taxon>Alveolata</taxon>
        <taxon>Dinophyceae</taxon>
        <taxon>Suessiales</taxon>
        <taxon>Suessiaceae</taxon>
        <taxon>Polarella</taxon>
    </lineage>
</organism>
<feature type="region of interest" description="Disordered" evidence="1">
    <location>
        <begin position="1"/>
        <end position="91"/>
    </location>
</feature>
<dbReference type="AlphaFoldDB" id="A0A813G389"/>
<gene>
    <name evidence="2" type="ORF">PGLA1383_LOCUS38854</name>
</gene>